<evidence type="ECO:0000313" key="1">
    <source>
        <dbReference type="EMBL" id="KAF3524859.1"/>
    </source>
</evidence>
<name>A0A8S9PVK3_BRACR</name>
<gene>
    <name evidence="1" type="ORF">F2Q69_00050857</name>
</gene>
<protein>
    <submittedName>
        <fullName evidence="1">Uncharacterized protein</fullName>
    </submittedName>
</protein>
<comment type="caution">
    <text evidence="1">The sequence shown here is derived from an EMBL/GenBank/DDBJ whole genome shotgun (WGS) entry which is preliminary data.</text>
</comment>
<evidence type="ECO:0000313" key="2">
    <source>
        <dbReference type="Proteomes" id="UP000712600"/>
    </source>
</evidence>
<dbReference type="Proteomes" id="UP000712600">
    <property type="component" value="Unassembled WGS sequence"/>
</dbReference>
<accession>A0A8S9PVK3</accession>
<dbReference type="AlphaFoldDB" id="A0A8S9PVK3"/>
<organism evidence="1 2">
    <name type="scientific">Brassica cretica</name>
    <name type="common">Mustard</name>
    <dbReference type="NCBI Taxonomy" id="69181"/>
    <lineage>
        <taxon>Eukaryota</taxon>
        <taxon>Viridiplantae</taxon>
        <taxon>Streptophyta</taxon>
        <taxon>Embryophyta</taxon>
        <taxon>Tracheophyta</taxon>
        <taxon>Spermatophyta</taxon>
        <taxon>Magnoliopsida</taxon>
        <taxon>eudicotyledons</taxon>
        <taxon>Gunneridae</taxon>
        <taxon>Pentapetalae</taxon>
        <taxon>rosids</taxon>
        <taxon>malvids</taxon>
        <taxon>Brassicales</taxon>
        <taxon>Brassicaceae</taxon>
        <taxon>Brassiceae</taxon>
        <taxon>Brassica</taxon>
    </lineage>
</organism>
<proteinExistence type="predicted"/>
<reference evidence="1" key="1">
    <citation type="submission" date="2019-12" db="EMBL/GenBank/DDBJ databases">
        <title>Genome sequencing and annotation of Brassica cretica.</title>
        <authorList>
            <person name="Studholme D.J."/>
            <person name="Sarris P."/>
        </authorList>
    </citation>
    <scope>NUCLEOTIDE SEQUENCE</scope>
    <source>
        <strain evidence="1">PFS-109/04</strain>
        <tissue evidence="1">Leaf</tissue>
    </source>
</reference>
<dbReference type="EMBL" id="QGKX02001347">
    <property type="protein sequence ID" value="KAF3524859.1"/>
    <property type="molecule type" value="Genomic_DNA"/>
</dbReference>
<sequence length="134" mass="14851">MEMRLTGLENTIDEVKTDTLTLKADFKEEMFATKSTFNMILQPFHARSKSIVLATIKNTSYILALGPVGWSKPPSGWIKCDVAASWTNGISNSGGAWVARDSAGVVNFHSRRSFFRVEHSLLPDLSCLLWSVEA</sequence>